<dbReference type="InterPro" id="IPR052337">
    <property type="entry name" value="SAT4-like"/>
</dbReference>
<dbReference type="EMBL" id="MU251373">
    <property type="protein sequence ID" value="KAG9238232.1"/>
    <property type="molecule type" value="Genomic_DNA"/>
</dbReference>
<feature type="transmembrane region" description="Helical" evidence="6">
    <location>
        <begin position="20"/>
        <end position="41"/>
    </location>
</feature>
<comment type="caution">
    <text evidence="8">The sequence shown here is derived from an EMBL/GenBank/DDBJ whole genome shotgun (WGS) entry which is preliminary data.</text>
</comment>
<dbReference type="InterPro" id="IPR049326">
    <property type="entry name" value="Rhodopsin_dom_fungi"/>
</dbReference>
<evidence type="ECO:0000256" key="6">
    <source>
        <dbReference type="SAM" id="Phobius"/>
    </source>
</evidence>
<dbReference type="AlphaFoldDB" id="A0A9P7YRU9"/>
<accession>A0A9P7YRU9</accession>
<evidence type="ECO:0000256" key="4">
    <source>
        <dbReference type="ARBA" id="ARBA00023136"/>
    </source>
</evidence>
<comment type="subcellular location">
    <subcellularLocation>
        <location evidence="1">Membrane</location>
        <topology evidence="1">Multi-pass membrane protein</topology>
    </subcellularLocation>
</comment>
<keyword evidence="3 6" id="KW-1133">Transmembrane helix</keyword>
<protein>
    <recommendedName>
        <fullName evidence="7">Rhodopsin domain-containing protein</fullName>
    </recommendedName>
</protein>
<dbReference type="GO" id="GO:0016020">
    <property type="term" value="C:membrane"/>
    <property type="evidence" value="ECO:0007669"/>
    <property type="project" value="UniProtKB-SubCell"/>
</dbReference>
<keyword evidence="4 6" id="KW-0472">Membrane</keyword>
<dbReference type="PANTHER" id="PTHR33048">
    <property type="entry name" value="PTH11-LIKE INTEGRAL MEMBRANE PROTEIN (AFU_ORTHOLOGUE AFUA_5G11245)"/>
    <property type="match status" value="1"/>
</dbReference>
<sequence>MSAPANSHLSSNPESHGHVLQNVSIAFIVLDILFVSLRILARFKKGQKPRADEYLIIPALLFNVGLAIEAILMYQHANVGRHLLWIRKHEPLTLATFAKLQVAFEFTYVLGFTFPKLAILCLFLHIFVEVSHRRATYSLIGIVSAICAAEVIAIGLQCTPLSFVWDKKSHPNGHCVDTNSLWRWGTLPNLIVDFAMFLLPLPCLWKLHLSLKERIGLVLTFLTGSIGIITCVIRMVVLFHTDGTTDATWEAVTLGSLTMLEASTYLFAACLPLYRPLLSAAAKRINETISGTRTGGTHGSKTNNDSELLSIRKPAFADNQFQRLDDRSRQTVVSSTNHTFVDRGYKEASSIESGMEETCQPGIQVKTDIMTLESRR</sequence>
<evidence type="ECO:0000313" key="9">
    <source>
        <dbReference type="Proteomes" id="UP000824998"/>
    </source>
</evidence>
<proteinExistence type="inferred from homology"/>
<evidence type="ECO:0000256" key="5">
    <source>
        <dbReference type="ARBA" id="ARBA00038359"/>
    </source>
</evidence>
<feature type="transmembrane region" description="Helical" evidence="6">
    <location>
        <begin position="251"/>
        <end position="274"/>
    </location>
</feature>
<feature type="transmembrane region" description="Helical" evidence="6">
    <location>
        <begin position="139"/>
        <end position="165"/>
    </location>
</feature>
<evidence type="ECO:0000256" key="3">
    <source>
        <dbReference type="ARBA" id="ARBA00022989"/>
    </source>
</evidence>
<feature type="transmembrane region" description="Helical" evidence="6">
    <location>
        <begin position="217"/>
        <end position="239"/>
    </location>
</feature>
<comment type="similarity">
    <text evidence="5">Belongs to the SAT4 family.</text>
</comment>
<dbReference type="OrthoDB" id="3529975at2759"/>
<reference evidence="8" key="1">
    <citation type="journal article" date="2021" name="IMA Fungus">
        <title>Genomic characterization of three marine fungi, including Emericellopsis atlantica sp. nov. with signatures of a generalist lifestyle and marine biomass degradation.</title>
        <authorList>
            <person name="Hagestad O.C."/>
            <person name="Hou L."/>
            <person name="Andersen J.H."/>
            <person name="Hansen E.H."/>
            <person name="Altermark B."/>
            <person name="Li C."/>
            <person name="Kuhnert E."/>
            <person name="Cox R.J."/>
            <person name="Crous P.W."/>
            <person name="Spatafora J.W."/>
            <person name="Lail K."/>
            <person name="Amirebrahimi M."/>
            <person name="Lipzen A."/>
            <person name="Pangilinan J."/>
            <person name="Andreopoulos W."/>
            <person name="Hayes R.D."/>
            <person name="Ng V."/>
            <person name="Grigoriev I.V."/>
            <person name="Jackson S.A."/>
            <person name="Sutton T.D.S."/>
            <person name="Dobson A.D.W."/>
            <person name="Rama T."/>
        </authorList>
    </citation>
    <scope>NUCLEOTIDE SEQUENCE</scope>
    <source>
        <strain evidence="8">TRa018bII</strain>
    </source>
</reference>
<evidence type="ECO:0000256" key="2">
    <source>
        <dbReference type="ARBA" id="ARBA00022692"/>
    </source>
</evidence>
<evidence type="ECO:0000313" key="8">
    <source>
        <dbReference type="EMBL" id="KAG9238232.1"/>
    </source>
</evidence>
<evidence type="ECO:0000256" key="1">
    <source>
        <dbReference type="ARBA" id="ARBA00004141"/>
    </source>
</evidence>
<dbReference type="PANTHER" id="PTHR33048:SF47">
    <property type="entry name" value="INTEGRAL MEMBRANE PROTEIN-RELATED"/>
    <property type="match status" value="1"/>
</dbReference>
<feature type="transmembrane region" description="Helical" evidence="6">
    <location>
        <begin position="53"/>
        <end position="74"/>
    </location>
</feature>
<feature type="transmembrane region" description="Helical" evidence="6">
    <location>
        <begin position="185"/>
        <end position="205"/>
    </location>
</feature>
<feature type="transmembrane region" description="Helical" evidence="6">
    <location>
        <begin position="106"/>
        <end position="127"/>
    </location>
</feature>
<feature type="domain" description="Rhodopsin" evidence="7">
    <location>
        <begin position="37"/>
        <end position="279"/>
    </location>
</feature>
<organism evidence="8 9">
    <name type="scientific">Amylocarpus encephaloides</name>
    <dbReference type="NCBI Taxonomy" id="45428"/>
    <lineage>
        <taxon>Eukaryota</taxon>
        <taxon>Fungi</taxon>
        <taxon>Dikarya</taxon>
        <taxon>Ascomycota</taxon>
        <taxon>Pezizomycotina</taxon>
        <taxon>Leotiomycetes</taxon>
        <taxon>Helotiales</taxon>
        <taxon>Helotiales incertae sedis</taxon>
        <taxon>Amylocarpus</taxon>
    </lineage>
</organism>
<evidence type="ECO:0000259" key="7">
    <source>
        <dbReference type="Pfam" id="PF20684"/>
    </source>
</evidence>
<keyword evidence="2 6" id="KW-0812">Transmembrane</keyword>
<keyword evidence="9" id="KW-1185">Reference proteome</keyword>
<dbReference type="Proteomes" id="UP000824998">
    <property type="component" value="Unassembled WGS sequence"/>
</dbReference>
<name>A0A9P7YRU9_9HELO</name>
<dbReference type="Pfam" id="PF20684">
    <property type="entry name" value="Fung_rhodopsin"/>
    <property type="match status" value="1"/>
</dbReference>
<gene>
    <name evidence="8" type="ORF">BJ875DRAFT_514013</name>
</gene>